<dbReference type="OrthoDB" id="6225858at2"/>
<comment type="caution">
    <text evidence="2">The sequence shown here is derived from an EMBL/GenBank/DDBJ whole genome shotgun (WGS) entry which is preliminary data.</text>
</comment>
<dbReference type="Proteomes" id="UP000319732">
    <property type="component" value="Unassembled WGS sequence"/>
</dbReference>
<dbReference type="InterPro" id="IPR031593">
    <property type="entry name" value="Porin_7"/>
</dbReference>
<evidence type="ECO:0000256" key="1">
    <source>
        <dbReference type="SAM" id="SignalP"/>
    </source>
</evidence>
<evidence type="ECO:0000313" key="3">
    <source>
        <dbReference type="Proteomes" id="UP000319732"/>
    </source>
</evidence>
<dbReference type="SUPFAM" id="SSF56935">
    <property type="entry name" value="Porins"/>
    <property type="match status" value="2"/>
</dbReference>
<evidence type="ECO:0000313" key="2">
    <source>
        <dbReference type="EMBL" id="TQV86305.1"/>
    </source>
</evidence>
<sequence length="272" mass="29358">MKKSPIAIGLALLTSGLSHAGTYQTEITPSYSTGEIEVGSADVDIDEFRLGGEYYFGGVDDSKGPLAEAAFLDRASSVRASYGMGEIDGNGGDLDTDRFSLGGRFVDSASGWIFSIDYSEFEIDDGGDETETWDFSVGKYIAENTAVTFTYRTEEEGNDDTDFYVAEVKHIAELSGGAYLSLEGLLAIGDADERDDPIVYGGSFTYYPTRHFGIGALAALEDSDDTEETTYSIFGSWFASDTLAVTASYDIVDDDEINVESDVFTIGAILRF</sequence>
<keyword evidence="1" id="KW-0732">Signal</keyword>
<protein>
    <submittedName>
        <fullName evidence="2">Putative porin</fullName>
    </submittedName>
</protein>
<feature type="signal peptide" evidence="1">
    <location>
        <begin position="1"/>
        <end position="20"/>
    </location>
</feature>
<reference evidence="2 3" key="1">
    <citation type="submission" date="2019-06" db="EMBL/GenBank/DDBJ databases">
        <title>Whole genome sequence for Cellvibrionaceae sp. R142.</title>
        <authorList>
            <person name="Wang G."/>
        </authorList>
    </citation>
    <scope>NUCLEOTIDE SEQUENCE [LARGE SCALE GENOMIC DNA]</scope>
    <source>
        <strain evidence="2 3">R142</strain>
    </source>
</reference>
<organism evidence="2 3">
    <name type="scientific">Exilibacterium tricleocarpae</name>
    <dbReference type="NCBI Taxonomy" id="2591008"/>
    <lineage>
        <taxon>Bacteria</taxon>
        <taxon>Pseudomonadati</taxon>
        <taxon>Pseudomonadota</taxon>
        <taxon>Gammaproteobacteria</taxon>
        <taxon>Cellvibrionales</taxon>
        <taxon>Cellvibrionaceae</taxon>
        <taxon>Exilibacterium</taxon>
    </lineage>
</organism>
<proteinExistence type="predicted"/>
<gene>
    <name evidence="2" type="ORF">FKG94_01795</name>
</gene>
<name>A0A545UA01_9GAMM</name>
<feature type="chain" id="PRO_5021789339" evidence="1">
    <location>
        <begin position="21"/>
        <end position="272"/>
    </location>
</feature>
<dbReference type="Pfam" id="PF16956">
    <property type="entry name" value="Porin_7"/>
    <property type="match status" value="1"/>
</dbReference>
<keyword evidence="3" id="KW-1185">Reference proteome</keyword>
<dbReference type="EMBL" id="VHSG01000002">
    <property type="protein sequence ID" value="TQV86305.1"/>
    <property type="molecule type" value="Genomic_DNA"/>
</dbReference>
<accession>A0A545UA01</accession>
<dbReference type="AlphaFoldDB" id="A0A545UA01"/>
<dbReference type="RefSeq" id="WP_142902458.1">
    <property type="nucleotide sequence ID" value="NZ_ML660087.1"/>
</dbReference>